<feature type="region of interest" description="Disordered" evidence="3">
    <location>
        <begin position="40"/>
        <end position="66"/>
    </location>
</feature>
<accession>A0AAW0E4Y9</accession>
<dbReference type="EMBL" id="JAYKXP010000003">
    <property type="protein sequence ID" value="KAK7060203.1"/>
    <property type="molecule type" value="Genomic_DNA"/>
</dbReference>
<dbReference type="InterPro" id="IPR011990">
    <property type="entry name" value="TPR-like_helical_dom_sf"/>
</dbReference>
<reference evidence="4 5" key="1">
    <citation type="submission" date="2024-01" db="EMBL/GenBank/DDBJ databases">
        <title>A draft genome for a cacao thread blight-causing isolate of Paramarasmius palmivorus.</title>
        <authorList>
            <person name="Baruah I.K."/>
            <person name="Bukari Y."/>
            <person name="Amoako-Attah I."/>
            <person name="Meinhardt L.W."/>
            <person name="Bailey B.A."/>
            <person name="Cohen S.P."/>
        </authorList>
    </citation>
    <scope>NUCLEOTIDE SEQUENCE [LARGE SCALE GENOMIC DNA]</scope>
    <source>
        <strain evidence="4 5">GH-12</strain>
    </source>
</reference>
<gene>
    <name evidence="4" type="ORF">VNI00_000968</name>
</gene>
<sequence length="594" mass="67624">MLRAFSLGSITQVQRIRLPLRISWRIRKYSVGGVGRVKELPPHQNHVKSGGIRKCGGTLSQGIERQQPHPEKIQQDTIEHDTHQTLAHPPFVTGKSRYRLPIPSLYGGKIKYGKKFVKSDPFYDKEQDPETEKESLYYHLLHIIASTQDHKKAYDAYGVLVNLPHPHPQKSNEPKIPYSHLHRLLRLLATQRPKTRSQFLRILSVMSTLHASGGRLQTWQWNALISHAGTGWRKARAQDWRLALNTYDDMMSGLSPGTSFSGDYANSAAPYPQATETIPDLYTYNTLLSIAAKTLYGRAVKRASTLTTNVGLTPDRITHLSMLNFWIGVRQLYGMRNTLLQMRIKGLELGLDGANTCIWGYSVLGELNVVRQIYKVLRANLAGARADVEVQIEEMLKDEGIYIDPAMIPNEVTYTATIQSMAYHGDLQSALQTFMDMLQADNIEPGASVSEKGEYLKYAPTYAVFRALFLGFARHGHAENGREGQAWDLGSLEEIYGMYMRSEEIIEMSQWMVYWILTAFNKCSGHDVMLLRRVWAELERRKLGTNFGGPNNRLTVLKDIVFQDNVEEAKRYLEEVGFRVMRNEDTWDDGDVSW</sequence>
<evidence type="ECO:0000313" key="4">
    <source>
        <dbReference type="EMBL" id="KAK7060203.1"/>
    </source>
</evidence>
<dbReference type="Gene3D" id="1.25.40.10">
    <property type="entry name" value="Tetratricopeptide repeat domain"/>
    <property type="match status" value="2"/>
</dbReference>
<dbReference type="PANTHER" id="PTHR47942:SF63">
    <property type="entry name" value="PENTATRICOPEPTIDE REPEAT-CONTAINING PROTEIN"/>
    <property type="match status" value="1"/>
</dbReference>
<evidence type="ECO:0000256" key="1">
    <source>
        <dbReference type="ARBA" id="ARBA00022737"/>
    </source>
</evidence>
<keyword evidence="1" id="KW-0677">Repeat</keyword>
<evidence type="ECO:0000256" key="3">
    <source>
        <dbReference type="SAM" id="MobiDB-lite"/>
    </source>
</evidence>
<dbReference type="PANTHER" id="PTHR47942">
    <property type="entry name" value="TETRATRICOPEPTIDE REPEAT (TPR)-LIKE SUPERFAMILY PROTEIN-RELATED"/>
    <property type="match status" value="1"/>
</dbReference>
<comment type="caution">
    <text evidence="4">The sequence shown here is derived from an EMBL/GenBank/DDBJ whole genome shotgun (WGS) entry which is preliminary data.</text>
</comment>
<keyword evidence="5" id="KW-1185">Reference proteome</keyword>
<name>A0AAW0E4Y9_9AGAR</name>
<dbReference type="InterPro" id="IPR051222">
    <property type="entry name" value="PPR/CCM1_RNA-binding"/>
</dbReference>
<evidence type="ECO:0008006" key="6">
    <source>
        <dbReference type="Google" id="ProtNLM"/>
    </source>
</evidence>
<protein>
    <recommendedName>
        <fullName evidence="6">Pentatricopeptide repeat-containing protein</fullName>
    </recommendedName>
</protein>
<dbReference type="PROSITE" id="PS51375">
    <property type="entry name" value="PPR"/>
    <property type="match status" value="1"/>
</dbReference>
<organism evidence="4 5">
    <name type="scientific">Paramarasmius palmivorus</name>
    <dbReference type="NCBI Taxonomy" id="297713"/>
    <lineage>
        <taxon>Eukaryota</taxon>
        <taxon>Fungi</taxon>
        <taxon>Dikarya</taxon>
        <taxon>Basidiomycota</taxon>
        <taxon>Agaricomycotina</taxon>
        <taxon>Agaricomycetes</taxon>
        <taxon>Agaricomycetidae</taxon>
        <taxon>Agaricales</taxon>
        <taxon>Marasmiineae</taxon>
        <taxon>Marasmiaceae</taxon>
        <taxon>Paramarasmius</taxon>
    </lineage>
</organism>
<dbReference type="AlphaFoldDB" id="A0AAW0E4Y9"/>
<proteinExistence type="predicted"/>
<dbReference type="InterPro" id="IPR002885">
    <property type="entry name" value="PPR_rpt"/>
</dbReference>
<dbReference type="Proteomes" id="UP001383192">
    <property type="component" value="Unassembled WGS sequence"/>
</dbReference>
<evidence type="ECO:0000256" key="2">
    <source>
        <dbReference type="PROSITE-ProRule" id="PRU00708"/>
    </source>
</evidence>
<feature type="repeat" description="PPR" evidence="2">
    <location>
        <begin position="410"/>
        <end position="445"/>
    </location>
</feature>
<evidence type="ECO:0000313" key="5">
    <source>
        <dbReference type="Proteomes" id="UP001383192"/>
    </source>
</evidence>